<feature type="compositionally biased region" description="Low complexity" evidence="2">
    <location>
        <begin position="419"/>
        <end position="434"/>
    </location>
</feature>
<feature type="compositionally biased region" description="Basic and acidic residues" evidence="2">
    <location>
        <begin position="124"/>
        <end position="135"/>
    </location>
</feature>
<organism evidence="4 5">
    <name type="scientific">Diaphorina citri</name>
    <name type="common">Asian citrus psyllid</name>
    <dbReference type="NCBI Taxonomy" id="121845"/>
    <lineage>
        <taxon>Eukaryota</taxon>
        <taxon>Metazoa</taxon>
        <taxon>Ecdysozoa</taxon>
        <taxon>Arthropoda</taxon>
        <taxon>Hexapoda</taxon>
        <taxon>Insecta</taxon>
        <taxon>Pterygota</taxon>
        <taxon>Neoptera</taxon>
        <taxon>Paraneoptera</taxon>
        <taxon>Hemiptera</taxon>
        <taxon>Sternorrhyncha</taxon>
        <taxon>Psylloidea</taxon>
        <taxon>Psyllidae</taxon>
        <taxon>Diaphorininae</taxon>
        <taxon>Diaphorina</taxon>
    </lineage>
</organism>
<dbReference type="CDD" id="cd14947">
    <property type="entry name" value="NBR1_like"/>
    <property type="match status" value="1"/>
</dbReference>
<feature type="region of interest" description="Disordered" evidence="2">
    <location>
        <begin position="118"/>
        <end position="146"/>
    </location>
</feature>
<protein>
    <submittedName>
        <fullName evidence="5">Uncharacterized protein LOC103506279</fullName>
    </submittedName>
</protein>
<dbReference type="InterPro" id="IPR013783">
    <property type="entry name" value="Ig-like_fold"/>
</dbReference>
<dbReference type="GO" id="GO:0000407">
    <property type="term" value="C:phagophore assembly site"/>
    <property type="evidence" value="ECO:0007669"/>
    <property type="project" value="TreeGrafter"/>
</dbReference>
<reference evidence="5" key="1">
    <citation type="submission" date="2025-08" db="UniProtKB">
        <authorList>
            <consortium name="RefSeq"/>
        </authorList>
    </citation>
    <scope>IDENTIFICATION</scope>
</reference>
<dbReference type="Pfam" id="PF16158">
    <property type="entry name" value="N_BRCA1_IG"/>
    <property type="match status" value="1"/>
</dbReference>
<dbReference type="PANTHER" id="PTHR20930:SF2">
    <property type="entry name" value="NEXT TO BRCA1 GENE 1 PROTEIN"/>
    <property type="match status" value="1"/>
</dbReference>
<dbReference type="PANTHER" id="PTHR20930">
    <property type="entry name" value="OVARIAN CARCINOMA ANTIGEN CA125-RELATED"/>
    <property type="match status" value="1"/>
</dbReference>
<accession>A0A1S4E7V6</accession>
<feature type="compositionally biased region" description="Polar residues" evidence="2">
    <location>
        <begin position="404"/>
        <end position="418"/>
    </location>
</feature>
<feature type="domain" description="Nbr1 FW" evidence="3">
    <location>
        <begin position="15"/>
        <end position="107"/>
    </location>
</feature>
<dbReference type="KEGG" id="dci:103506279"/>
<dbReference type="GO" id="GO:0043130">
    <property type="term" value="F:ubiquitin binding"/>
    <property type="evidence" value="ECO:0007669"/>
    <property type="project" value="TreeGrafter"/>
</dbReference>
<dbReference type="PaxDb" id="121845-A0A1S4E7V6"/>
<sequence length="528" mass="55823">MDSKEIQDSDKTCITVKPGATFEFVWTVINCGQLPWTEETHLNLISCSPGFEPIKTNVQCPLLEPGDIGQISMEFVAPKMSGTYSSIWNFTHGGYQFGHCLTCMIVVDSAGLPESGRALGSVKESPRSVKAKSQEDISSEDDETSCDDHSEDFFVIPACLADKPVTPRSTFSEGSIEIINPTPSRSRSPSRIQEFSQNGPGVYRTEDGSIVVEGTTLEKNSVIIVDEQGKCNISEKKGTTASSSFTPQVSQCSTSSIPPPLSFSDLLSQTDNWASIAQRAGNSATSLAEQAARDARVNAEQAVRDARANADQAANVATKIAEDACGAAEHAAKSATFMAGLAAGEANNAATLIAQQAMEAANRSIQNLNLNNTIPNLVEAAIQNQIGNMMGNNTRYNATFTTAPAERNSNTTPNESDANSSSGQTSTNTTNNCRNNVIPPHINVNEIINICTAQAANTAQNIVRGLLANSNLTAHAATAAQNVLGGFMSMSNTGSSTSEANTQTNTHANVQTNTQAHAQTNTQSNAGT</sequence>
<evidence type="ECO:0000313" key="4">
    <source>
        <dbReference type="Proteomes" id="UP000079169"/>
    </source>
</evidence>
<dbReference type="Gene3D" id="2.60.40.10">
    <property type="entry name" value="Immunoglobulins"/>
    <property type="match status" value="1"/>
</dbReference>
<gene>
    <name evidence="5" type="primary">LOC103506279</name>
</gene>
<dbReference type="Proteomes" id="UP000079169">
    <property type="component" value="Unplaced"/>
</dbReference>
<keyword evidence="1" id="KW-0175">Coiled coil</keyword>
<dbReference type="InterPro" id="IPR032350">
    <property type="entry name" value="Nbr1_FW"/>
</dbReference>
<name>A0A1S4E7V6_DIACI</name>
<feature type="region of interest" description="Disordered" evidence="2">
    <location>
        <begin position="404"/>
        <end position="434"/>
    </location>
</feature>
<dbReference type="AlphaFoldDB" id="A0A1S4E7V6"/>
<dbReference type="GO" id="GO:0016236">
    <property type="term" value="P:macroautophagy"/>
    <property type="evidence" value="ECO:0007669"/>
    <property type="project" value="TreeGrafter"/>
</dbReference>
<evidence type="ECO:0000256" key="2">
    <source>
        <dbReference type="SAM" id="MobiDB-lite"/>
    </source>
</evidence>
<evidence type="ECO:0000313" key="5">
    <source>
        <dbReference type="RefSeq" id="XP_017298275.1"/>
    </source>
</evidence>
<evidence type="ECO:0000256" key="1">
    <source>
        <dbReference type="SAM" id="Coils"/>
    </source>
</evidence>
<dbReference type="STRING" id="121845.A0A1S4E7V6"/>
<dbReference type="RefSeq" id="XP_017298275.1">
    <property type="nucleotide sequence ID" value="XM_017442786.2"/>
</dbReference>
<dbReference type="GeneID" id="103506279"/>
<evidence type="ECO:0000259" key="3">
    <source>
        <dbReference type="Pfam" id="PF16158"/>
    </source>
</evidence>
<keyword evidence="4" id="KW-1185">Reference proteome</keyword>
<proteinExistence type="predicted"/>
<feature type="coiled-coil region" evidence="1">
    <location>
        <begin position="289"/>
        <end position="316"/>
    </location>
</feature>